<dbReference type="Pfam" id="PF00144">
    <property type="entry name" value="Beta-lactamase"/>
    <property type="match status" value="1"/>
</dbReference>
<dbReference type="PANTHER" id="PTHR43283:SF7">
    <property type="entry name" value="BETA-LACTAMASE-RELATED DOMAIN-CONTAINING PROTEIN"/>
    <property type="match status" value="1"/>
</dbReference>
<dbReference type="EMBL" id="BMWY01000008">
    <property type="protein sequence ID" value="GGZ62821.1"/>
    <property type="molecule type" value="Genomic_DNA"/>
</dbReference>
<gene>
    <name evidence="2" type="ORF">GCM10008088_25310</name>
</gene>
<proteinExistence type="predicted"/>
<dbReference type="InterPro" id="IPR012338">
    <property type="entry name" value="Beta-lactam/transpept-like"/>
</dbReference>
<reference evidence="3" key="1">
    <citation type="journal article" date="2019" name="Int. J. Syst. Evol. Microbiol.">
        <title>The Global Catalogue of Microorganisms (GCM) 10K type strain sequencing project: providing services to taxonomists for standard genome sequencing and annotation.</title>
        <authorList>
            <consortium name="The Broad Institute Genomics Platform"/>
            <consortium name="The Broad Institute Genome Sequencing Center for Infectious Disease"/>
            <person name="Wu L."/>
            <person name="Ma J."/>
        </authorList>
    </citation>
    <scope>NUCLEOTIDE SEQUENCE [LARGE SCALE GENOMIC DNA]</scope>
    <source>
        <strain evidence="3">KCTC 12708</strain>
    </source>
</reference>
<evidence type="ECO:0000313" key="3">
    <source>
        <dbReference type="Proteomes" id="UP000615593"/>
    </source>
</evidence>
<evidence type="ECO:0000259" key="1">
    <source>
        <dbReference type="Pfam" id="PF00144"/>
    </source>
</evidence>
<name>A0ABQ3C0F5_9FLAO</name>
<dbReference type="SUPFAM" id="SSF56601">
    <property type="entry name" value="beta-lactamase/transpeptidase-like"/>
    <property type="match status" value="1"/>
</dbReference>
<keyword evidence="2" id="KW-0378">Hydrolase</keyword>
<evidence type="ECO:0000313" key="2">
    <source>
        <dbReference type="EMBL" id="GGZ62821.1"/>
    </source>
</evidence>
<dbReference type="InterPro" id="IPR050789">
    <property type="entry name" value="Diverse_Enzym_Activities"/>
</dbReference>
<dbReference type="Proteomes" id="UP000615593">
    <property type="component" value="Unassembled WGS sequence"/>
</dbReference>
<dbReference type="Gene3D" id="3.40.710.10">
    <property type="entry name" value="DD-peptidase/beta-lactamase superfamily"/>
    <property type="match status" value="1"/>
</dbReference>
<dbReference type="GO" id="GO:0016787">
    <property type="term" value="F:hydrolase activity"/>
    <property type="evidence" value="ECO:0007669"/>
    <property type="project" value="UniProtKB-KW"/>
</dbReference>
<comment type="caution">
    <text evidence="2">The sequence shown here is derived from an EMBL/GenBank/DDBJ whole genome shotgun (WGS) entry which is preliminary data.</text>
</comment>
<sequence>MYFPPIASNDWETTTSAQLNWNEDEIDALITYLAENNTEAFIILKDGKIVIEEYFSDTNQNTLHPWNSAGKTLISFLIGQAQQDGLLTIQDATSTYLSKNWTSMTPAQENAITIWNQLTMTAGGDYSVENTMCYDPECLTYLNEPGEFWYYHNAFYTLLKPVLEEATTNNFDGYFEEHLKNKIGMNGNWVSIAYNDIYFSNARSMARFGLLNLNKGRWENEALIDETYFEEMTTTSQNLNPAYGFLWWLNGKSSYKLPQSTATFQGKLIPNAPDDLIAGLGANDKKLYVVPSEGLVIVRLGPEAENSTLGPSGFDNILWEKISAIYN</sequence>
<protein>
    <submittedName>
        <fullName evidence="2">Serine hydrolase</fullName>
    </submittedName>
</protein>
<accession>A0ABQ3C0F5</accession>
<keyword evidence="3" id="KW-1185">Reference proteome</keyword>
<organism evidence="2 3">
    <name type="scientific">Mesonia mobilis</name>
    <dbReference type="NCBI Taxonomy" id="369791"/>
    <lineage>
        <taxon>Bacteria</taxon>
        <taxon>Pseudomonadati</taxon>
        <taxon>Bacteroidota</taxon>
        <taxon>Flavobacteriia</taxon>
        <taxon>Flavobacteriales</taxon>
        <taxon>Flavobacteriaceae</taxon>
        <taxon>Mesonia</taxon>
    </lineage>
</organism>
<dbReference type="InterPro" id="IPR001466">
    <property type="entry name" value="Beta-lactam-related"/>
</dbReference>
<feature type="domain" description="Beta-lactamase-related" evidence="1">
    <location>
        <begin position="40"/>
        <end position="259"/>
    </location>
</feature>
<dbReference type="PANTHER" id="PTHR43283">
    <property type="entry name" value="BETA-LACTAMASE-RELATED"/>
    <property type="match status" value="1"/>
</dbReference>